<name>A0A6A6YJF1_9PEZI</name>
<evidence type="ECO:0000313" key="2">
    <source>
        <dbReference type="EMBL" id="KAF2808699.1"/>
    </source>
</evidence>
<evidence type="ECO:0000259" key="1">
    <source>
        <dbReference type="Pfam" id="PF24494"/>
    </source>
</evidence>
<reference evidence="4" key="3">
    <citation type="submission" date="2025-04" db="UniProtKB">
        <authorList>
            <consortium name="RefSeq"/>
        </authorList>
    </citation>
    <scope>IDENTIFICATION</scope>
    <source>
        <strain evidence="4">CBS 304.34</strain>
    </source>
</reference>
<dbReference type="InterPro" id="IPR056009">
    <property type="entry name" value="DUF7587"/>
</dbReference>
<dbReference type="SUPFAM" id="SSF56399">
    <property type="entry name" value="ADP-ribosylation"/>
    <property type="match status" value="1"/>
</dbReference>
<dbReference type="PANTHER" id="PTHR40781:SF1">
    <property type="match status" value="1"/>
</dbReference>
<dbReference type="Gene3D" id="3.90.210.10">
    <property type="entry name" value="Heat-Labile Enterotoxin, subunit A"/>
    <property type="match status" value="1"/>
</dbReference>
<dbReference type="OrthoDB" id="88561at2759"/>
<dbReference type="Proteomes" id="UP000504636">
    <property type="component" value="Unplaced"/>
</dbReference>
<organism evidence="2">
    <name type="scientific">Mytilinidion resinicola</name>
    <dbReference type="NCBI Taxonomy" id="574789"/>
    <lineage>
        <taxon>Eukaryota</taxon>
        <taxon>Fungi</taxon>
        <taxon>Dikarya</taxon>
        <taxon>Ascomycota</taxon>
        <taxon>Pezizomycotina</taxon>
        <taxon>Dothideomycetes</taxon>
        <taxon>Pleosporomycetidae</taxon>
        <taxon>Mytilinidiales</taxon>
        <taxon>Mytilinidiaceae</taxon>
        <taxon>Mytilinidion</taxon>
    </lineage>
</organism>
<accession>A0A6A6YJF1</accession>
<keyword evidence="3" id="KW-1185">Reference proteome</keyword>
<dbReference type="GeneID" id="54457737"/>
<reference evidence="2 4" key="1">
    <citation type="journal article" date="2020" name="Stud. Mycol.">
        <title>101 Dothideomycetes genomes: a test case for predicting lifestyles and emergence of pathogens.</title>
        <authorList>
            <person name="Haridas S."/>
            <person name="Albert R."/>
            <person name="Binder M."/>
            <person name="Bloem J."/>
            <person name="Labutti K."/>
            <person name="Salamov A."/>
            <person name="Andreopoulos B."/>
            <person name="Baker S."/>
            <person name="Barry K."/>
            <person name="Bills G."/>
            <person name="Bluhm B."/>
            <person name="Cannon C."/>
            <person name="Castanera R."/>
            <person name="Culley D."/>
            <person name="Daum C."/>
            <person name="Ezra D."/>
            <person name="Gonzalez J."/>
            <person name="Henrissat B."/>
            <person name="Kuo A."/>
            <person name="Liang C."/>
            <person name="Lipzen A."/>
            <person name="Lutzoni F."/>
            <person name="Magnuson J."/>
            <person name="Mondo S."/>
            <person name="Nolan M."/>
            <person name="Ohm R."/>
            <person name="Pangilinan J."/>
            <person name="Park H.-J."/>
            <person name="Ramirez L."/>
            <person name="Alfaro M."/>
            <person name="Sun H."/>
            <person name="Tritt A."/>
            <person name="Yoshinaga Y."/>
            <person name="Zwiers L.-H."/>
            <person name="Turgeon B."/>
            <person name="Goodwin S."/>
            <person name="Spatafora J."/>
            <person name="Crous P."/>
            <person name="Grigoriev I."/>
        </authorList>
    </citation>
    <scope>NUCLEOTIDE SEQUENCE</scope>
    <source>
        <strain evidence="2 4">CBS 304.34</strain>
    </source>
</reference>
<dbReference type="EMBL" id="MU003702">
    <property type="protein sequence ID" value="KAF2808699.1"/>
    <property type="molecule type" value="Genomic_DNA"/>
</dbReference>
<dbReference type="RefSeq" id="XP_033575663.1">
    <property type="nucleotide sequence ID" value="XM_033716844.1"/>
</dbReference>
<feature type="domain" description="DUF7587" evidence="1">
    <location>
        <begin position="17"/>
        <end position="153"/>
    </location>
</feature>
<evidence type="ECO:0000313" key="3">
    <source>
        <dbReference type="Proteomes" id="UP000504636"/>
    </source>
</evidence>
<gene>
    <name evidence="2 4" type="ORF">BDZ99DRAFT_418067</name>
</gene>
<feature type="non-terminal residue" evidence="2">
    <location>
        <position position="1"/>
    </location>
</feature>
<dbReference type="PANTHER" id="PTHR40781">
    <property type="match status" value="1"/>
</dbReference>
<dbReference type="AlphaFoldDB" id="A0A6A6YJF1"/>
<sequence>TTSSSPTSSTTTNPLSLPPFLYRVDYPGSRTVLTATGFVAANTTTTISSTTALRHHASAHFDWRSRSPSPFISLFADRAHAINWAQAISALKGDAVCYVTQINTAALGPGPIFRAADLLGAGAGEGGGGGGQHESEYLVLWRIPIEACVGEVVVRAGGG</sequence>
<protein>
    <recommendedName>
        <fullName evidence="1">DUF7587 domain-containing protein</fullName>
    </recommendedName>
</protein>
<feature type="non-terminal residue" evidence="2">
    <location>
        <position position="159"/>
    </location>
</feature>
<proteinExistence type="predicted"/>
<reference evidence="4" key="2">
    <citation type="submission" date="2020-04" db="EMBL/GenBank/DDBJ databases">
        <authorList>
            <consortium name="NCBI Genome Project"/>
        </authorList>
    </citation>
    <scope>NUCLEOTIDE SEQUENCE</scope>
    <source>
        <strain evidence="4">CBS 304.34</strain>
    </source>
</reference>
<dbReference type="Pfam" id="PF24494">
    <property type="entry name" value="DUF7587"/>
    <property type="match status" value="1"/>
</dbReference>
<evidence type="ECO:0000313" key="4">
    <source>
        <dbReference type="RefSeq" id="XP_033575663.1"/>
    </source>
</evidence>